<accession>A0A9W7DBQ3</accession>
<dbReference type="Proteomes" id="UP001165121">
    <property type="component" value="Unassembled WGS sequence"/>
</dbReference>
<evidence type="ECO:0000313" key="3">
    <source>
        <dbReference type="EMBL" id="GMG18190.1"/>
    </source>
</evidence>
<dbReference type="InterPro" id="IPR057670">
    <property type="entry name" value="SH3_retrovirus"/>
</dbReference>
<feature type="domain" description="Retroviral polymerase SH3-like" evidence="2">
    <location>
        <begin position="339"/>
        <end position="393"/>
    </location>
</feature>
<proteinExistence type="predicted"/>
<dbReference type="Pfam" id="PF22936">
    <property type="entry name" value="Pol_BBD"/>
    <property type="match status" value="1"/>
</dbReference>
<gene>
    <name evidence="3" type="ORF">Pfra01_003059300</name>
</gene>
<dbReference type="Pfam" id="PF25597">
    <property type="entry name" value="SH3_retrovirus"/>
    <property type="match status" value="1"/>
</dbReference>
<dbReference type="EMBL" id="BSXT01019276">
    <property type="protein sequence ID" value="GMG18190.1"/>
    <property type="molecule type" value="Genomic_DNA"/>
</dbReference>
<organism evidence="3 4">
    <name type="scientific">Phytophthora fragariaefolia</name>
    <dbReference type="NCBI Taxonomy" id="1490495"/>
    <lineage>
        <taxon>Eukaryota</taxon>
        <taxon>Sar</taxon>
        <taxon>Stramenopiles</taxon>
        <taxon>Oomycota</taxon>
        <taxon>Peronosporomycetes</taxon>
        <taxon>Peronosporales</taxon>
        <taxon>Peronosporaceae</taxon>
        <taxon>Phytophthora</taxon>
    </lineage>
</organism>
<dbReference type="OrthoDB" id="112006at2759"/>
<dbReference type="AlphaFoldDB" id="A0A9W7DBQ3"/>
<comment type="caution">
    <text evidence="3">The sequence shown here is derived from an EMBL/GenBank/DDBJ whole genome shotgun (WGS) entry which is preliminary data.</text>
</comment>
<sequence length="577" mass="63134">MSTPRLTSAIRIVLQKQIVPGRYSINSEATARNAAIVAKCYVCSDPKHIFTAFPFMIKAKQLASANAVTASDGDDSDATDNDIRDGADIWMAVAATQQEDKTAEWLLDSGATNHLCGNRDLITGLEPVYLPIRVANGTVIEATAKGSCVVTTSVYGIMKPILLTNVYFAEGLQRNLFSVKQLCKAGLTRKFCESQHQYTPQVASTPQSCQLPGHIAYGRQGSCVGYHTKKPKGRVLRELLRSQTNQACSTIGRHITSSPTDEVGAVIGMDLKTDLTPDRLGHKHILTMIDYGSSLNKVQLLKTKGKAAEHIRANPDLKTPLESLTVKPPSAAHILKFESKCTLHIANKKGKSLCKRAERGIILRVSPVQKGYIIYLPRTKKITVSASIQNIEQLDVKQSATLIDDIDAATDQYSLVAVETSLDRLPTSPRHEDFGRELSARRIRTIFGDSRRSPPLVEEELSLPASFLEQFATPARLVLTVGATAGPALSIFAELNHVPEPSSLKEAMASRHWPQWKEAIAAELAAITKKSTGEIVDTPPNVNLITGKWVFKIKFTSLGKLERFEARLLACGCTQHY</sequence>
<dbReference type="InterPro" id="IPR054722">
    <property type="entry name" value="PolX-like_BBD"/>
</dbReference>
<feature type="domain" description="Retrovirus-related Pol polyprotein from transposon TNT 1-94-like beta-barrel" evidence="1">
    <location>
        <begin position="105"/>
        <end position="186"/>
    </location>
</feature>
<name>A0A9W7DBQ3_9STRA</name>
<keyword evidence="4" id="KW-1185">Reference proteome</keyword>
<protein>
    <submittedName>
        <fullName evidence="3">Unnamed protein product</fullName>
    </submittedName>
</protein>
<reference evidence="3" key="1">
    <citation type="submission" date="2023-04" db="EMBL/GenBank/DDBJ databases">
        <title>Phytophthora fragariaefolia NBRC 109709.</title>
        <authorList>
            <person name="Ichikawa N."/>
            <person name="Sato H."/>
            <person name="Tonouchi N."/>
        </authorList>
    </citation>
    <scope>NUCLEOTIDE SEQUENCE</scope>
    <source>
        <strain evidence="3">NBRC 109709</strain>
    </source>
</reference>
<evidence type="ECO:0000313" key="4">
    <source>
        <dbReference type="Proteomes" id="UP001165121"/>
    </source>
</evidence>
<evidence type="ECO:0000259" key="1">
    <source>
        <dbReference type="Pfam" id="PF22936"/>
    </source>
</evidence>
<evidence type="ECO:0000259" key="2">
    <source>
        <dbReference type="Pfam" id="PF25597"/>
    </source>
</evidence>